<feature type="transmembrane region" description="Helical" evidence="7">
    <location>
        <begin position="186"/>
        <end position="206"/>
    </location>
</feature>
<feature type="transmembrane region" description="Helical" evidence="7">
    <location>
        <begin position="12"/>
        <end position="33"/>
    </location>
</feature>
<evidence type="ECO:0000256" key="6">
    <source>
        <dbReference type="ARBA" id="ARBA00023136"/>
    </source>
</evidence>
<comment type="similarity">
    <text evidence="2">Belongs to the UPF0718 family.</text>
</comment>
<dbReference type="InterPro" id="IPR005524">
    <property type="entry name" value="DUF318"/>
</dbReference>
<feature type="transmembrane region" description="Helical" evidence="7">
    <location>
        <begin position="213"/>
        <end position="235"/>
    </location>
</feature>
<evidence type="ECO:0000313" key="9">
    <source>
        <dbReference type="Proteomes" id="UP001596267"/>
    </source>
</evidence>
<dbReference type="Pfam" id="PF03773">
    <property type="entry name" value="ArsP_1"/>
    <property type="match status" value="1"/>
</dbReference>
<evidence type="ECO:0000256" key="2">
    <source>
        <dbReference type="ARBA" id="ARBA00006386"/>
    </source>
</evidence>
<organism evidence="8 9">
    <name type="scientific">Sporolactobacillus kofuensis</name>
    <dbReference type="NCBI Taxonomy" id="269672"/>
    <lineage>
        <taxon>Bacteria</taxon>
        <taxon>Bacillati</taxon>
        <taxon>Bacillota</taxon>
        <taxon>Bacilli</taxon>
        <taxon>Bacillales</taxon>
        <taxon>Sporolactobacillaceae</taxon>
        <taxon>Sporolactobacillus</taxon>
    </lineage>
</organism>
<feature type="transmembrane region" description="Helical" evidence="7">
    <location>
        <begin position="255"/>
        <end position="275"/>
    </location>
</feature>
<evidence type="ECO:0000313" key="8">
    <source>
        <dbReference type="EMBL" id="MFC6386360.1"/>
    </source>
</evidence>
<feature type="transmembrane region" description="Helical" evidence="7">
    <location>
        <begin position="87"/>
        <end position="110"/>
    </location>
</feature>
<keyword evidence="6 7" id="KW-0472">Membrane</keyword>
<protein>
    <submittedName>
        <fullName evidence="8">Permease</fullName>
    </submittedName>
</protein>
<keyword evidence="3" id="KW-1003">Cell membrane</keyword>
<accession>A0ABW1WH09</accession>
<keyword evidence="9" id="KW-1185">Reference proteome</keyword>
<evidence type="ECO:0000256" key="1">
    <source>
        <dbReference type="ARBA" id="ARBA00004651"/>
    </source>
</evidence>
<comment type="subcellular location">
    <subcellularLocation>
        <location evidence="1">Cell membrane</location>
        <topology evidence="1">Multi-pass membrane protein</topology>
    </subcellularLocation>
</comment>
<dbReference type="RefSeq" id="WP_290443441.1">
    <property type="nucleotide sequence ID" value="NZ_JAMXWN010000004.1"/>
</dbReference>
<feature type="transmembrane region" description="Helical" evidence="7">
    <location>
        <begin position="117"/>
        <end position="139"/>
    </location>
</feature>
<dbReference type="Proteomes" id="UP001596267">
    <property type="component" value="Unassembled WGS sequence"/>
</dbReference>
<keyword evidence="5 7" id="KW-1133">Transmembrane helix</keyword>
<feature type="transmembrane region" description="Helical" evidence="7">
    <location>
        <begin position="282"/>
        <end position="300"/>
    </location>
</feature>
<reference evidence="9" key="1">
    <citation type="journal article" date="2019" name="Int. J. Syst. Evol. Microbiol.">
        <title>The Global Catalogue of Microorganisms (GCM) 10K type strain sequencing project: providing services to taxonomists for standard genome sequencing and annotation.</title>
        <authorList>
            <consortium name="The Broad Institute Genomics Platform"/>
            <consortium name="The Broad Institute Genome Sequencing Center for Infectious Disease"/>
            <person name="Wu L."/>
            <person name="Ma J."/>
        </authorList>
    </citation>
    <scope>NUCLEOTIDE SEQUENCE [LARGE SCALE GENOMIC DNA]</scope>
    <source>
        <strain evidence="9">CCUG 42001</strain>
    </source>
</reference>
<sequence length="301" mass="33201">MSHSFLQLNTIFMSIMIEAIPFIVIGVFLSAIIQMFVTDRLVARIVPKNRVGSVVFGTCMGALFPACECGIVPITERLVKKQVPLPAAIAFMLAGPIINPVVLFATYIAFGSSWQMVFYRAGLAIAVAIVVGLLVSYLFPENQLRDYLEKRIDHDHHHGHHESEHVHPITFMDKFRGTMDHAIDEFFSVCKYLVFGAFIAAAMQTFIKQSTLLSFGGTQVTAILVMMILAFIMSLCSEADAFVASSFRATFPPGPLTAFLVFGAMVDIKNLIMMLSTFKKKFVAGLITLIFLSVFVGALLI</sequence>
<comment type="caution">
    <text evidence="8">The sequence shown here is derived from an EMBL/GenBank/DDBJ whole genome shotgun (WGS) entry which is preliminary data.</text>
</comment>
<dbReference type="EMBL" id="JBHSTQ010000005">
    <property type="protein sequence ID" value="MFC6386360.1"/>
    <property type="molecule type" value="Genomic_DNA"/>
</dbReference>
<dbReference type="PANTHER" id="PTHR34184:SF4">
    <property type="entry name" value="UPF0718 PROTEIN YCGR"/>
    <property type="match status" value="1"/>
</dbReference>
<evidence type="ECO:0000256" key="3">
    <source>
        <dbReference type="ARBA" id="ARBA00022475"/>
    </source>
</evidence>
<dbReference type="InterPro" id="IPR052923">
    <property type="entry name" value="UPF0718"/>
</dbReference>
<evidence type="ECO:0000256" key="7">
    <source>
        <dbReference type="SAM" id="Phobius"/>
    </source>
</evidence>
<evidence type="ECO:0000256" key="4">
    <source>
        <dbReference type="ARBA" id="ARBA00022692"/>
    </source>
</evidence>
<gene>
    <name evidence="8" type="ORF">ACFP7A_07090</name>
</gene>
<dbReference type="PANTHER" id="PTHR34184">
    <property type="entry name" value="UPF0718 PROTEIN YCGR"/>
    <property type="match status" value="1"/>
</dbReference>
<proteinExistence type="inferred from homology"/>
<feature type="transmembrane region" description="Helical" evidence="7">
    <location>
        <begin position="54"/>
        <end position="75"/>
    </location>
</feature>
<keyword evidence="4 7" id="KW-0812">Transmembrane</keyword>
<name>A0ABW1WH09_9BACL</name>
<evidence type="ECO:0000256" key="5">
    <source>
        <dbReference type="ARBA" id="ARBA00022989"/>
    </source>
</evidence>